<sequence>MPYTLTSAATLGFDLVRRPAGRRVAEVMLTALAADGDLLHRLADAHPGSGPAYAVDTRRSREVAADVPHVGAVPPQPARMPGTSSALVRYLTDSTIGTAAAVERLLRADILGPEHLAAAATDDRVRERAADVLADAAIDMLPACVHHRLTAPLDAVTASCGHGWPDVGPASAHLTTLFTTVAGLRTEERHRWRHAVDLGRAQRRPWAEAMHTACWAAHLSGRTRALAGAQLLAVVAFGHEGLSAADAGYGVWNALSGCVQGLALADLLDQTTLDTLTAPRQCATGRALPPAA</sequence>
<evidence type="ECO:0000313" key="1">
    <source>
        <dbReference type="EMBL" id="CCG05708.1"/>
    </source>
</evidence>
<evidence type="ECO:0000313" key="2">
    <source>
        <dbReference type="Proteomes" id="UP000007517"/>
    </source>
</evidence>
<accession>H6RUA1</accession>
<dbReference type="Proteomes" id="UP000007517">
    <property type="component" value="Chromosome"/>
</dbReference>
<proteinExistence type="predicted"/>
<organism evidence="1 2">
    <name type="scientific">Blastococcus saxobsidens (strain DD2)</name>
    <dbReference type="NCBI Taxonomy" id="1146883"/>
    <lineage>
        <taxon>Bacteria</taxon>
        <taxon>Bacillati</taxon>
        <taxon>Actinomycetota</taxon>
        <taxon>Actinomycetes</taxon>
        <taxon>Geodermatophilales</taxon>
        <taxon>Geodermatophilaceae</taxon>
        <taxon>Blastococcus</taxon>
    </lineage>
</organism>
<keyword evidence="2" id="KW-1185">Reference proteome</keyword>
<dbReference type="OrthoDB" id="3782200at2"/>
<dbReference type="eggNOG" id="ENOG5030YWX">
    <property type="taxonomic scope" value="Bacteria"/>
</dbReference>
<dbReference type="HOGENOM" id="CLU_911409_0_0_11"/>
<reference evidence="1 2" key="1">
    <citation type="journal article" date="2012" name="J. Bacteriol.">
        <title>Genome Sequence of Blastococcus saxobsidens DD2, a Stone-Inhabiting Bacterium.</title>
        <authorList>
            <person name="Chouaia B."/>
            <person name="Crotti E."/>
            <person name="Brusetti L."/>
            <person name="Daffonchio D."/>
            <person name="Essoussi I."/>
            <person name="Nouioui I."/>
            <person name="Sbissi I."/>
            <person name="Ghodhbane-Gtari F."/>
            <person name="Gtari M."/>
            <person name="Vacherie B."/>
            <person name="Barbe V."/>
            <person name="Medigue C."/>
            <person name="Gury J."/>
            <person name="Pujic P."/>
            <person name="Normand P."/>
        </authorList>
    </citation>
    <scope>NUCLEOTIDE SEQUENCE [LARGE SCALE GENOMIC DNA]</scope>
    <source>
        <strain evidence="1 2">DD2</strain>
    </source>
</reference>
<dbReference type="KEGG" id="bsd:BLASA_4933"/>
<name>H6RUA1_BLASD</name>
<dbReference type="AlphaFoldDB" id="H6RUA1"/>
<dbReference type="EMBL" id="FO117623">
    <property type="protein sequence ID" value="CCG05708.1"/>
    <property type="molecule type" value="Genomic_DNA"/>
</dbReference>
<protein>
    <submittedName>
        <fullName evidence="1">Uncharacterized protein</fullName>
    </submittedName>
</protein>
<reference evidence="2" key="2">
    <citation type="submission" date="2012-02" db="EMBL/GenBank/DDBJ databases">
        <title>Complete genome sequence of Blastococcus saxobsidens strain DD2.</title>
        <authorList>
            <person name="Genoscope."/>
        </authorList>
    </citation>
    <scope>NUCLEOTIDE SEQUENCE [LARGE SCALE GENOMIC DNA]</scope>
    <source>
        <strain evidence="2">DD2</strain>
    </source>
</reference>
<dbReference type="STRING" id="1146883.BLASA_4933"/>
<gene>
    <name evidence="1" type="ordered locus">BLASA_4933</name>
</gene>
<dbReference type="RefSeq" id="WP_014378571.1">
    <property type="nucleotide sequence ID" value="NC_016943.1"/>
</dbReference>